<sequence>MPQSDLFLGRESCLKLLVKAINYSNAQAQLFISKSPYIYSSIYIAPPYSYVINDKSDI</sequence>
<accession>A0A0A8ZGN7</accession>
<dbReference type="AlphaFoldDB" id="A0A0A8ZGN7"/>
<reference evidence="1" key="1">
    <citation type="submission" date="2014-09" db="EMBL/GenBank/DDBJ databases">
        <authorList>
            <person name="Magalhaes I.L.F."/>
            <person name="Oliveira U."/>
            <person name="Santos F.R."/>
            <person name="Vidigal T.H.D.A."/>
            <person name="Brescovit A.D."/>
            <person name="Santos A.J."/>
        </authorList>
    </citation>
    <scope>NUCLEOTIDE SEQUENCE</scope>
    <source>
        <tissue evidence="1">Shoot tissue taken approximately 20 cm above the soil surface</tissue>
    </source>
</reference>
<organism evidence="1">
    <name type="scientific">Arundo donax</name>
    <name type="common">Giant reed</name>
    <name type="synonym">Donax arundinaceus</name>
    <dbReference type="NCBI Taxonomy" id="35708"/>
    <lineage>
        <taxon>Eukaryota</taxon>
        <taxon>Viridiplantae</taxon>
        <taxon>Streptophyta</taxon>
        <taxon>Embryophyta</taxon>
        <taxon>Tracheophyta</taxon>
        <taxon>Spermatophyta</taxon>
        <taxon>Magnoliopsida</taxon>
        <taxon>Liliopsida</taxon>
        <taxon>Poales</taxon>
        <taxon>Poaceae</taxon>
        <taxon>PACMAD clade</taxon>
        <taxon>Arundinoideae</taxon>
        <taxon>Arundineae</taxon>
        <taxon>Arundo</taxon>
    </lineage>
</organism>
<reference evidence="1" key="2">
    <citation type="journal article" date="2015" name="Data Brief">
        <title>Shoot transcriptome of the giant reed, Arundo donax.</title>
        <authorList>
            <person name="Barrero R.A."/>
            <person name="Guerrero F.D."/>
            <person name="Moolhuijzen P."/>
            <person name="Goolsby J.A."/>
            <person name="Tidwell J."/>
            <person name="Bellgard S.E."/>
            <person name="Bellgard M.I."/>
        </authorList>
    </citation>
    <scope>NUCLEOTIDE SEQUENCE</scope>
    <source>
        <tissue evidence="1">Shoot tissue taken approximately 20 cm above the soil surface</tissue>
    </source>
</reference>
<protein>
    <submittedName>
        <fullName evidence="1">Uncharacterized protein</fullName>
    </submittedName>
</protein>
<name>A0A0A8ZGN7_ARUDO</name>
<dbReference type="EMBL" id="GBRH01259356">
    <property type="protein sequence ID" value="JAD38539.1"/>
    <property type="molecule type" value="Transcribed_RNA"/>
</dbReference>
<proteinExistence type="predicted"/>
<evidence type="ECO:0000313" key="1">
    <source>
        <dbReference type="EMBL" id="JAD38539.1"/>
    </source>
</evidence>